<evidence type="ECO:0000313" key="1">
    <source>
        <dbReference type="EMBL" id="WLG99308.1"/>
    </source>
</evidence>
<keyword evidence="2" id="KW-1185">Reference proteome</keyword>
<dbReference type="EMBL" id="CP117451">
    <property type="protein sequence ID" value="WLG99308.1"/>
    <property type="molecule type" value="Genomic_DNA"/>
</dbReference>
<accession>A0ABY9F6P5</accession>
<dbReference type="Proteomes" id="UP001224838">
    <property type="component" value="Chromosome"/>
</dbReference>
<dbReference type="RefSeq" id="WP_122568461.1">
    <property type="nucleotide sequence ID" value="NZ_CP117425.1"/>
</dbReference>
<sequence>MKRTQGEVRAINRESSMVGVYVKQEDRHTVLKLSSANDIDIGDILAWDSGTALGTQSYHNLTKGWTADVYVANHGVATANLDVQF</sequence>
<reference evidence="1 2" key="1">
    <citation type="submission" date="2023-02" db="EMBL/GenBank/DDBJ databases">
        <title>Evolution of Hrp T3SS in non-pathogenic Pseudomonas fluorescens.</title>
        <authorList>
            <person name="Liao K."/>
            <person name="Wei H."/>
            <person name="Gu Y."/>
        </authorList>
    </citation>
    <scope>NUCLEOTIDE SEQUENCE [LARGE SCALE GENOMIC DNA]</scope>
    <source>
        <strain evidence="1 2">FP2034</strain>
    </source>
</reference>
<organism evidence="1 2">
    <name type="scientific">Pseudomonas beijingensis</name>
    <dbReference type="NCBI Taxonomy" id="2954101"/>
    <lineage>
        <taxon>Bacteria</taxon>
        <taxon>Pseudomonadati</taxon>
        <taxon>Pseudomonadota</taxon>
        <taxon>Gammaproteobacteria</taxon>
        <taxon>Pseudomonadales</taxon>
        <taxon>Pseudomonadaceae</taxon>
        <taxon>Pseudomonas</taxon>
    </lineage>
</organism>
<proteinExistence type="predicted"/>
<gene>
    <name evidence="1" type="ORF">PSH92_18205</name>
</gene>
<name>A0ABY9F6P5_9PSED</name>
<protein>
    <submittedName>
        <fullName evidence="1">Uncharacterized protein</fullName>
    </submittedName>
</protein>
<evidence type="ECO:0000313" key="2">
    <source>
        <dbReference type="Proteomes" id="UP001224838"/>
    </source>
</evidence>